<evidence type="ECO:0000313" key="3">
    <source>
        <dbReference type="EMBL" id="MDT0583328.1"/>
    </source>
</evidence>
<dbReference type="EMBL" id="JAVRIE010000004">
    <property type="protein sequence ID" value="MDT0583328.1"/>
    <property type="molecule type" value="Genomic_DNA"/>
</dbReference>
<comment type="caution">
    <text evidence="3">The sequence shown here is derived from an EMBL/GenBank/DDBJ whole genome shotgun (WGS) entry which is preliminary data.</text>
</comment>
<evidence type="ECO:0000256" key="1">
    <source>
        <dbReference type="SAM" id="Phobius"/>
    </source>
</evidence>
<name>A0AAW8R5J1_9ALTE</name>
<dbReference type="AlphaFoldDB" id="A0AAW8R5J1"/>
<sequence length="260" mass="28773">MLSKLLKTISFTVLLGGLSLTSHAAIIEYNSNFSTNNTSNYNTTYGYSFGDSNITSSSLSLARFDSGLGTLTDVEISFTSEWDHFSYASAYDNSSERTSYRDCNWWGSCSTYYRYSNDTFVNMTSSADFSLSLTDPFQSTSATRDSNYDNCSRSYNTSGYVTCSDRTNDDGIFNGVLDTSMFSLNDFIGSDDLDFSFNINAAMTGYCDNNDNGDRCYGYNDAYWRGNISVAYTYDEVTAPGVAVLLSIGLLGLLARRKRA</sequence>
<proteinExistence type="predicted"/>
<keyword evidence="1" id="KW-0472">Membrane</keyword>
<feature type="signal peptide" evidence="2">
    <location>
        <begin position="1"/>
        <end position="24"/>
    </location>
</feature>
<keyword evidence="1" id="KW-0812">Transmembrane</keyword>
<accession>A0AAW8R5J1</accession>
<protein>
    <submittedName>
        <fullName evidence="3">Choice-of-anchor E domain-containing protein</fullName>
    </submittedName>
</protein>
<keyword evidence="4" id="KW-1185">Reference proteome</keyword>
<evidence type="ECO:0000256" key="2">
    <source>
        <dbReference type="SAM" id="SignalP"/>
    </source>
</evidence>
<evidence type="ECO:0000313" key="4">
    <source>
        <dbReference type="Proteomes" id="UP001249020"/>
    </source>
</evidence>
<reference evidence="3 4" key="1">
    <citation type="submission" date="2023-09" db="EMBL/GenBank/DDBJ databases">
        <authorList>
            <person name="Rey-Velasco X."/>
        </authorList>
    </citation>
    <scope>NUCLEOTIDE SEQUENCE [LARGE SCALE GENOMIC DNA]</scope>
    <source>
        <strain evidence="3 4">W409</strain>
    </source>
</reference>
<dbReference type="Proteomes" id="UP001249020">
    <property type="component" value="Unassembled WGS sequence"/>
</dbReference>
<dbReference type="NCBIfam" id="NF033208">
    <property type="entry name" value="choice_anch_E"/>
    <property type="match status" value="1"/>
</dbReference>
<organism evidence="3 4">
    <name type="scientific">Brumicola blandensis</name>
    <dbReference type="NCBI Taxonomy" id="3075611"/>
    <lineage>
        <taxon>Bacteria</taxon>
        <taxon>Pseudomonadati</taxon>
        <taxon>Pseudomonadota</taxon>
        <taxon>Gammaproteobacteria</taxon>
        <taxon>Alteromonadales</taxon>
        <taxon>Alteromonadaceae</taxon>
        <taxon>Brumicola</taxon>
    </lineage>
</organism>
<feature type="transmembrane region" description="Helical" evidence="1">
    <location>
        <begin position="237"/>
        <end position="255"/>
    </location>
</feature>
<feature type="chain" id="PRO_5043555454" evidence="2">
    <location>
        <begin position="25"/>
        <end position="260"/>
    </location>
</feature>
<gene>
    <name evidence="3" type="ORF">RM544_12320</name>
</gene>
<keyword evidence="1" id="KW-1133">Transmembrane helix</keyword>
<dbReference type="RefSeq" id="WP_311362090.1">
    <property type="nucleotide sequence ID" value="NZ_JAVRIE010000004.1"/>
</dbReference>
<keyword evidence="2" id="KW-0732">Signal</keyword>